<feature type="transmembrane region" description="Helical" evidence="7">
    <location>
        <begin position="31"/>
        <end position="48"/>
    </location>
</feature>
<dbReference type="Pfam" id="PF03601">
    <property type="entry name" value="Cons_hypoth698"/>
    <property type="match status" value="1"/>
</dbReference>
<reference evidence="8 9" key="1">
    <citation type="submission" date="2020-07" db="EMBL/GenBank/DDBJ databases">
        <title>Vallitalea guaymasensis genome.</title>
        <authorList>
            <person name="Postec A."/>
        </authorList>
    </citation>
    <scope>NUCLEOTIDE SEQUENCE [LARGE SCALE GENOMIC DNA]</scope>
    <source>
        <strain evidence="8 9">Ra1766G1</strain>
    </source>
</reference>
<feature type="transmembrane region" description="Helical" evidence="7">
    <location>
        <begin position="153"/>
        <end position="172"/>
    </location>
</feature>
<feature type="transmembrane region" description="Helical" evidence="7">
    <location>
        <begin position="218"/>
        <end position="235"/>
    </location>
</feature>
<keyword evidence="5 7" id="KW-1133">Transmembrane helix</keyword>
<evidence type="ECO:0000256" key="3">
    <source>
        <dbReference type="ARBA" id="ARBA00022475"/>
    </source>
</evidence>
<comment type="similarity">
    <text evidence="2">Belongs to the UPF0324 family.</text>
</comment>
<dbReference type="RefSeq" id="WP_212692640.1">
    <property type="nucleotide sequence ID" value="NZ_CAJXUH010000008.1"/>
</dbReference>
<dbReference type="AlphaFoldDB" id="A0A8J8M8L9"/>
<evidence type="ECO:0000313" key="9">
    <source>
        <dbReference type="Proteomes" id="UP000677305"/>
    </source>
</evidence>
<feature type="transmembrane region" description="Helical" evidence="7">
    <location>
        <begin position="7"/>
        <end position="25"/>
    </location>
</feature>
<feature type="transmembrane region" description="Helical" evidence="7">
    <location>
        <begin position="69"/>
        <end position="87"/>
    </location>
</feature>
<proteinExistence type="inferred from homology"/>
<dbReference type="KEGG" id="vgu:HYG85_05545"/>
<dbReference type="Proteomes" id="UP000677305">
    <property type="component" value="Chromosome"/>
</dbReference>
<dbReference type="PANTHER" id="PTHR30106:SF2">
    <property type="entry name" value="UPF0324 INNER MEMBRANE PROTEIN YEIH"/>
    <property type="match status" value="1"/>
</dbReference>
<evidence type="ECO:0000256" key="7">
    <source>
        <dbReference type="SAM" id="Phobius"/>
    </source>
</evidence>
<dbReference type="GO" id="GO:0005886">
    <property type="term" value="C:plasma membrane"/>
    <property type="evidence" value="ECO:0007669"/>
    <property type="project" value="UniProtKB-SubCell"/>
</dbReference>
<dbReference type="InterPro" id="IPR018383">
    <property type="entry name" value="UPF0324_pro"/>
</dbReference>
<evidence type="ECO:0000256" key="4">
    <source>
        <dbReference type="ARBA" id="ARBA00022692"/>
    </source>
</evidence>
<evidence type="ECO:0000313" key="8">
    <source>
        <dbReference type="EMBL" id="QUH28412.1"/>
    </source>
</evidence>
<evidence type="ECO:0000256" key="2">
    <source>
        <dbReference type="ARBA" id="ARBA00007977"/>
    </source>
</evidence>
<evidence type="ECO:0000256" key="5">
    <source>
        <dbReference type="ARBA" id="ARBA00022989"/>
    </source>
</evidence>
<keyword evidence="6 7" id="KW-0472">Membrane</keyword>
<keyword evidence="3" id="KW-1003">Cell membrane</keyword>
<feature type="transmembrane region" description="Helical" evidence="7">
    <location>
        <begin position="247"/>
        <end position="267"/>
    </location>
</feature>
<keyword evidence="4 7" id="KW-0812">Transmembrane</keyword>
<gene>
    <name evidence="8" type="ORF">HYG85_05545</name>
</gene>
<evidence type="ECO:0000256" key="6">
    <source>
        <dbReference type="ARBA" id="ARBA00023136"/>
    </source>
</evidence>
<sequence>MNKTIKKYVPGIVFVLAISIASMFLNDLLKVYINLEALTIAIIIGIIYNNTVGTQKVFNEGVKFSLKKLLKVGIVLLGFKLNINSLLQLGPKILIMVMIYVPVALILSMMLGKVLKVNKKLSALIGVGSCICGASAVVAMAPCIGADDDDSVISVSIVSFLGAIGVLIYSGVAASQMDLSPVQYGAWSGLSLHGVAHALAAAFAGGNEAGEIGTIVKMTRVLMLVPVSIVLSLIFNKGNTSSKKTKFPMYVLYFILAGVINSLGIIPTGITNMLTKASSIFILMAMTAMGLSVNLKSILNKGVKALITGTILFIILSTGSLLVIMNIL</sequence>
<name>A0A8J8M8L9_9FIRM</name>
<feature type="transmembrane region" description="Helical" evidence="7">
    <location>
        <begin position="273"/>
        <end position="293"/>
    </location>
</feature>
<feature type="transmembrane region" description="Helical" evidence="7">
    <location>
        <begin position="184"/>
        <end position="206"/>
    </location>
</feature>
<protein>
    <submittedName>
        <fullName evidence="8">Putative sulfate exporter family transporter</fullName>
    </submittedName>
</protein>
<comment type="subcellular location">
    <subcellularLocation>
        <location evidence="1">Cell membrane</location>
        <topology evidence="1">Multi-pass membrane protein</topology>
    </subcellularLocation>
</comment>
<accession>A0A8J8M8L9</accession>
<dbReference type="PANTHER" id="PTHR30106">
    <property type="entry name" value="INNER MEMBRANE PROTEIN YEIH-RELATED"/>
    <property type="match status" value="1"/>
</dbReference>
<feature type="transmembrane region" description="Helical" evidence="7">
    <location>
        <begin position="123"/>
        <end position="141"/>
    </location>
</feature>
<keyword evidence="9" id="KW-1185">Reference proteome</keyword>
<feature type="transmembrane region" description="Helical" evidence="7">
    <location>
        <begin position="93"/>
        <end position="111"/>
    </location>
</feature>
<organism evidence="8 9">
    <name type="scientific">Vallitalea guaymasensis</name>
    <dbReference type="NCBI Taxonomy" id="1185412"/>
    <lineage>
        <taxon>Bacteria</taxon>
        <taxon>Bacillati</taxon>
        <taxon>Bacillota</taxon>
        <taxon>Clostridia</taxon>
        <taxon>Lachnospirales</taxon>
        <taxon>Vallitaleaceae</taxon>
        <taxon>Vallitalea</taxon>
    </lineage>
</organism>
<dbReference type="EMBL" id="CP058561">
    <property type="protein sequence ID" value="QUH28412.1"/>
    <property type="molecule type" value="Genomic_DNA"/>
</dbReference>
<feature type="transmembrane region" description="Helical" evidence="7">
    <location>
        <begin position="305"/>
        <end position="327"/>
    </location>
</feature>
<evidence type="ECO:0000256" key="1">
    <source>
        <dbReference type="ARBA" id="ARBA00004651"/>
    </source>
</evidence>